<dbReference type="InterPro" id="IPR050367">
    <property type="entry name" value="APC_superfamily"/>
</dbReference>
<feature type="transmembrane region" description="Helical" evidence="5">
    <location>
        <begin position="329"/>
        <end position="349"/>
    </location>
</feature>
<feature type="transmembrane region" description="Helical" evidence="5">
    <location>
        <begin position="252"/>
        <end position="279"/>
    </location>
</feature>
<evidence type="ECO:0000313" key="8">
    <source>
        <dbReference type="Proteomes" id="UP000423396"/>
    </source>
</evidence>
<feature type="transmembrane region" description="Helical" evidence="5">
    <location>
        <begin position="300"/>
        <end position="323"/>
    </location>
</feature>
<keyword evidence="2 5" id="KW-0812">Transmembrane</keyword>
<proteinExistence type="predicted"/>
<dbReference type="PANTHER" id="PTHR42770">
    <property type="entry name" value="AMINO ACID TRANSPORTER-RELATED"/>
    <property type="match status" value="1"/>
</dbReference>
<feature type="transmembrane region" description="Helical" evidence="5">
    <location>
        <begin position="122"/>
        <end position="139"/>
    </location>
</feature>
<comment type="subcellular location">
    <subcellularLocation>
        <location evidence="1">Membrane</location>
        <topology evidence="1">Multi-pass membrane protein</topology>
    </subcellularLocation>
</comment>
<evidence type="ECO:0000256" key="2">
    <source>
        <dbReference type="ARBA" id="ARBA00022692"/>
    </source>
</evidence>
<dbReference type="OrthoDB" id="43924at2157"/>
<keyword evidence="8" id="KW-1185">Reference proteome</keyword>
<feature type="transmembrane region" description="Helical" evidence="5">
    <location>
        <begin position="12"/>
        <end position="33"/>
    </location>
</feature>
<dbReference type="AlphaFoldDB" id="A0A650CRF7"/>
<dbReference type="PIRSF" id="PIRSF006060">
    <property type="entry name" value="AA_transporter"/>
    <property type="match status" value="1"/>
</dbReference>
<organism evidence="7 8">
    <name type="scientific">Stygiolobus azoricus</name>
    <dbReference type="NCBI Taxonomy" id="41675"/>
    <lineage>
        <taxon>Archaea</taxon>
        <taxon>Thermoproteota</taxon>
        <taxon>Thermoprotei</taxon>
        <taxon>Sulfolobales</taxon>
        <taxon>Sulfolobaceae</taxon>
        <taxon>Stygiolobus</taxon>
    </lineage>
</organism>
<feature type="domain" description="Amino acid permease/ SLC12A" evidence="6">
    <location>
        <begin position="15"/>
        <end position="377"/>
    </location>
</feature>
<feature type="transmembrane region" description="Helical" evidence="5">
    <location>
        <begin position="146"/>
        <end position="166"/>
    </location>
</feature>
<dbReference type="Gene3D" id="1.20.1740.10">
    <property type="entry name" value="Amino acid/polyamine transporter I"/>
    <property type="match status" value="1"/>
</dbReference>
<feature type="transmembrane region" description="Helical" evidence="5">
    <location>
        <begin position="386"/>
        <end position="405"/>
    </location>
</feature>
<feature type="transmembrane region" description="Helical" evidence="5">
    <location>
        <begin position="172"/>
        <end position="190"/>
    </location>
</feature>
<keyword evidence="4 5" id="KW-0472">Membrane</keyword>
<evidence type="ECO:0000256" key="1">
    <source>
        <dbReference type="ARBA" id="ARBA00004141"/>
    </source>
</evidence>
<feature type="transmembrane region" description="Helical" evidence="5">
    <location>
        <begin position="39"/>
        <end position="62"/>
    </location>
</feature>
<dbReference type="GeneID" id="42799546"/>
<dbReference type="PANTHER" id="PTHR42770:SF11">
    <property type="entry name" value="INNER MEMBRANE TRANSPORT PROTEIN YBAT"/>
    <property type="match status" value="1"/>
</dbReference>
<reference evidence="7 8" key="1">
    <citation type="submission" date="2019-10" db="EMBL/GenBank/DDBJ databases">
        <title>Genome Sequences from Six Type Strain Members of the Archaeal Family Sulfolobaceae: Acidianus ambivalens, Acidianus infernus, Metallosphaera prunae, Stygiolobus azoricus, Sulfolobus metallicus, and Sulfurisphaera ohwakuensis.</title>
        <authorList>
            <person name="Counts J.A."/>
            <person name="Kelly R.M."/>
        </authorList>
    </citation>
    <scope>NUCLEOTIDE SEQUENCE [LARGE SCALE GENOMIC DNA]</scope>
    <source>
        <strain evidence="7 8">FC6</strain>
    </source>
</reference>
<dbReference type="Proteomes" id="UP000423396">
    <property type="component" value="Chromosome"/>
</dbReference>
<dbReference type="RefSeq" id="WP_156007858.1">
    <property type="nucleotide sequence ID" value="NZ_CP045483.1"/>
</dbReference>
<dbReference type="GO" id="GO:0055085">
    <property type="term" value="P:transmembrane transport"/>
    <property type="evidence" value="ECO:0007669"/>
    <property type="project" value="InterPro"/>
</dbReference>
<feature type="transmembrane region" description="Helical" evidence="5">
    <location>
        <begin position="83"/>
        <end position="110"/>
    </location>
</feature>
<sequence>MDNKRLNAFEAFSLSFGGQAPFTSMITYGTVALQMGGTFLPIAAIIATLIVLLNGLVVYRLSSEFSDEGGYFTYAYFSLTKRLGLVTGWIFLMYAFTYAGTLIAGSIYILKIVISQLLPDDVLSILIIAFSSFLILKGLKVSVKYAEVISVAEITAIVISSVVLLMKPHHPFHLMIPQDIFLVTLFAIGVPSGYGNISPMGGEVKDAKKTLGIVTVSVILTGGLLSALLFYATSVYGTDFVMILKENVSFLFPYLFFSALNGGILGGIAYVIAMSRVIYAMGIRKMVPTSLSYLTNGRPLNAELASIMFYSVLLFALIHFLGVYTTFDLLGEFSMLTYLLISISADISLLRRAVKRSWADLSLSFTAFLVSIIVLVYSIAETSSPVINYVLALFLIFGFFYFEVLELVKQAKRKYE</sequence>
<accession>A0A650CRF7</accession>
<evidence type="ECO:0000256" key="4">
    <source>
        <dbReference type="ARBA" id="ARBA00023136"/>
    </source>
</evidence>
<gene>
    <name evidence="7" type="ORF">D1868_10700</name>
</gene>
<feature type="transmembrane region" description="Helical" evidence="5">
    <location>
        <begin position="361"/>
        <end position="380"/>
    </location>
</feature>
<dbReference type="KEGG" id="sazo:D1868_10700"/>
<evidence type="ECO:0000256" key="5">
    <source>
        <dbReference type="SAM" id="Phobius"/>
    </source>
</evidence>
<keyword evidence="3 5" id="KW-1133">Transmembrane helix</keyword>
<dbReference type="EMBL" id="CP045483">
    <property type="protein sequence ID" value="QGR20406.1"/>
    <property type="molecule type" value="Genomic_DNA"/>
</dbReference>
<evidence type="ECO:0000259" key="6">
    <source>
        <dbReference type="Pfam" id="PF00324"/>
    </source>
</evidence>
<dbReference type="Pfam" id="PF00324">
    <property type="entry name" value="AA_permease"/>
    <property type="match status" value="1"/>
</dbReference>
<feature type="transmembrane region" description="Helical" evidence="5">
    <location>
        <begin position="211"/>
        <end position="232"/>
    </location>
</feature>
<dbReference type="InterPro" id="IPR004841">
    <property type="entry name" value="AA-permease/SLC12A_dom"/>
</dbReference>
<name>A0A650CRF7_9CREN</name>
<evidence type="ECO:0000256" key="3">
    <source>
        <dbReference type="ARBA" id="ARBA00022989"/>
    </source>
</evidence>
<evidence type="ECO:0000313" key="7">
    <source>
        <dbReference type="EMBL" id="QGR20406.1"/>
    </source>
</evidence>
<dbReference type="GO" id="GO:0016020">
    <property type="term" value="C:membrane"/>
    <property type="evidence" value="ECO:0007669"/>
    <property type="project" value="UniProtKB-SubCell"/>
</dbReference>
<protein>
    <submittedName>
        <fullName evidence="7">Amino acid permease</fullName>
    </submittedName>
</protein>